<name>A0ABY8KFJ6_9BACI</name>
<dbReference type="InterPro" id="IPR045527">
    <property type="entry name" value="DUF6470"/>
</dbReference>
<accession>A0ABY8KFJ6</accession>
<reference evidence="1 2" key="1">
    <citation type="submission" date="2023-04" db="EMBL/GenBank/DDBJ databases">
        <title>Genomic of Lysinibacillus capsici TSBLM.</title>
        <authorList>
            <person name="Hu X.S."/>
            <person name="Yu C.H."/>
        </authorList>
    </citation>
    <scope>NUCLEOTIDE SEQUENCE [LARGE SCALE GENOMIC DNA]</scope>
    <source>
        <strain evidence="1 2">TSBLM</strain>
    </source>
</reference>
<dbReference type="EMBL" id="CP122283">
    <property type="protein sequence ID" value="WGF37657.1"/>
    <property type="molecule type" value="Genomic_DNA"/>
</dbReference>
<evidence type="ECO:0000313" key="1">
    <source>
        <dbReference type="EMBL" id="WGF37657.1"/>
    </source>
</evidence>
<sequence length="188" mass="21183">MKLPQIQIRTTDIQMDWQKQDPIQYIKQPSAELSISQPAAILEMSTTPGKLTIDSSDARRDLGFFPTGEMIERYAQEGKNEAAKGLVRRMQEGRQMRESAGKGQEGTVIQQIAKQNHGPKRAGPYNIEFVPSVGSVKTNYHPGKLDLNITRRYPQINVQVNKVIHAYTPGKITGTMIQRPRVDIDVLR</sequence>
<keyword evidence="2" id="KW-1185">Reference proteome</keyword>
<dbReference type="Pfam" id="PF20074">
    <property type="entry name" value="DUF6470"/>
    <property type="match status" value="1"/>
</dbReference>
<organism evidence="1 2">
    <name type="scientific">Lysinibacillus capsici</name>
    <dbReference type="NCBI Taxonomy" id="2115968"/>
    <lineage>
        <taxon>Bacteria</taxon>
        <taxon>Bacillati</taxon>
        <taxon>Bacillota</taxon>
        <taxon>Bacilli</taxon>
        <taxon>Bacillales</taxon>
        <taxon>Bacillaceae</taxon>
        <taxon>Lysinibacillus</taxon>
    </lineage>
</organism>
<dbReference type="RefSeq" id="WP_279493951.1">
    <property type="nucleotide sequence ID" value="NZ_CP122283.1"/>
</dbReference>
<dbReference type="Proteomes" id="UP001244564">
    <property type="component" value="Chromosome"/>
</dbReference>
<protein>
    <submittedName>
        <fullName evidence="1">DUF6470 family protein</fullName>
    </submittedName>
</protein>
<evidence type="ECO:0000313" key="2">
    <source>
        <dbReference type="Proteomes" id="UP001244564"/>
    </source>
</evidence>
<gene>
    <name evidence="1" type="ORF">QBO96_18360</name>
</gene>
<proteinExistence type="predicted"/>